<dbReference type="InterPro" id="IPR044861">
    <property type="entry name" value="IPNS-like_FE2OG_OXY"/>
</dbReference>
<dbReference type="Pfam" id="PF03171">
    <property type="entry name" value="2OG-FeII_Oxy"/>
    <property type="match status" value="1"/>
</dbReference>
<dbReference type="InterPro" id="IPR050295">
    <property type="entry name" value="Plant_2OG-oxidoreductases"/>
</dbReference>
<evidence type="ECO:0000313" key="5">
    <source>
        <dbReference type="Proteomes" id="UP001415857"/>
    </source>
</evidence>
<evidence type="ECO:0000256" key="2">
    <source>
        <dbReference type="ARBA" id="ARBA00023004"/>
    </source>
</evidence>
<keyword evidence="5" id="KW-1185">Reference proteome</keyword>
<dbReference type="InterPro" id="IPR005123">
    <property type="entry name" value="Oxoglu/Fe-dep_dioxygenase_dom"/>
</dbReference>
<dbReference type="AlphaFoldDB" id="A0AAP0N877"/>
<protein>
    <recommendedName>
        <fullName evidence="3">Fe2OG dioxygenase domain-containing protein</fullName>
    </recommendedName>
</protein>
<name>A0AAP0N877_LIQFO</name>
<reference evidence="4 5" key="1">
    <citation type="journal article" date="2024" name="Plant J.">
        <title>Genome sequences and population genomics reveal climatic adaptation and genomic divergence between two closely related sweetgum species.</title>
        <authorList>
            <person name="Xu W.Q."/>
            <person name="Ren C.Q."/>
            <person name="Zhang X.Y."/>
            <person name="Comes H.P."/>
            <person name="Liu X.H."/>
            <person name="Li Y.G."/>
            <person name="Kettle C.J."/>
            <person name="Jalonen R."/>
            <person name="Gaisberger H."/>
            <person name="Ma Y.Z."/>
            <person name="Qiu Y.X."/>
        </authorList>
    </citation>
    <scope>NUCLEOTIDE SEQUENCE [LARGE SCALE GENOMIC DNA]</scope>
    <source>
        <strain evidence="4">Hangzhou</strain>
    </source>
</reference>
<evidence type="ECO:0000313" key="4">
    <source>
        <dbReference type="EMBL" id="KAK9266915.1"/>
    </source>
</evidence>
<organism evidence="4 5">
    <name type="scientific">Liquidambar formosana</name>
    <name type="common">Formosan gum</name>
    <dbReference type="NCBI Taxonomy" id="63359"/>
    <lineage>
        <taxon>Eukaryota</taxon>
        <taxon>Viridiplantae</taxon>
        <taxon>Streptophyta</taxon>
        <taxon>Embryophyta</taxon>
        <taxon>Tracheophyta</taxon>
        <taxon>Spermatophyta</taxon>
        <taxon>Magnoliopsida</taxon>
        <taxon>eudicotyledons</taxon>
        <taxon>Gunneridae</taxon>
        <taxon>Pentapetalae</taxon>
        <taxon>Saxifragales</taxon>
        <taxon>Altingiaceae</taxon>
        <taxon>Liquidambar</taxon>
    </lineage>
</organism>
<sequence length="110" mass="12045">MNYYPPCVHAKKVMGLTPHSDATGLTLLMEVNDVQGLQIKKNGKWVPIRPIPGAFIINVGDIIEIVSNGEYNSIEHRAVVNPVKKRLSIAAFHSPKINASDWSSSGYCEG</sequence>
<keyword evidence="2" id="KW-0408">Iron</keyword>
<proteinExistence type="predicted"/>
<dbReference type="SUPFAM" id="SSF51197">
    <property type="entry name" value="Clavaminate synthase-like"/>
    <property type="match status" value="1"/>
</dbReference>
<dbReference type="Proteomes" id="UP001415857">
    <property type="component" value="Unassembled WGS sequence"/>
</dbReference>
<dbReference type="PROSITE" id="PS51471">
    <property type="entry name" value="FE2OG_OXY"/>
    <property type="match status" value="1"/>
</dbReference>
<dbReference type="InterPro" id="IPR027443">
    <property type="entry name" value="IPNS-like_sf"/>
</dbReference>
<keyword evidence="1" id="KW-0479">Metal-binding</keyword>
<evidence type="ECO:0000259" key="3">
    <source>
        <dbReference type="PROSITE" id="PS51471"/>
    </source>
</evidence>
<accession>A0AAP0N877</accession>
<dbReference type="EMBL" id="JBBPBK010000048">
    <property type="protein sequence ID" value="KAK9266915.1"/>
    <property type="molecule type" value="Genomic_DNA"/>
</dbReference>
<dbReference type="Gene3D" id="2.60.120.330">
    <property type="entry name" value="B-lactam Antibiotic, Isopenicillin N Synthase, Chain"/>
    <property type="match status" value="1"/>
</dbReference>
<comment type="caution">
    <text evidence="4">The sequence shown here is derived from an EMBL/GenBank/DDBJ whole genome shotgun (WGS) entry which is preliminary data.</text>
</comment>
<feature type="domain" description="Fe2OG dioxygenase" evidence="3">
    <location>
        <begin position="1"/>
        <end position="95"/>
    </location>
</feature>
<evidence type="ECO:0000256" key="1">
    <source>
        <dbReference type="ARBA" id="ARBA00022723"/>
    </source>
</evidence>
<dbReference type="GO" id="GO:0046872">
    <property type="term" value="F:metal ion binding"/>
    <property type="evidence" value="ECO:0007669"/>
    <property type="project" value="UniProtKB-KW"/>
</dbReference>
<gene>
    <name evidence="4" type="ORF">L1049_027174</name>
</gene>
<dbReference type="PANTHER" id="PTHR47991">
    <property type="entry name" value="OXOGLUTARATE/IRON-DEPENDENT DIOXYGENASE"/>
    <property type="match status" value="1"/>
</dbReference>